<evidence type="ECO:0000313" key="3">
    <source>
        <dbReference type="Proteomes" id="UP001500037"/>
    </source>
</evidence>
<feature type="region of interest" description="Disordered" evidence="1">
    <location>
        <begin position="152"/>
        <end position="174"/>
    </location>
</feature>
<feature type="compositionally biased region" description="Basic residues" evidence="1">
    <location>
        <begin position="155"/>
        <end position="168"/>
    </location>
</feature>
<protein>
    <submittedName>
        <fullName evidence="2">Uncharacterized protein</fullName>
    </submittedName>
</protein>
<dbReference type="EMBL" id="BAAALF010000143">
    <property type="protein sequence ID" value="GAA1260986.1"/>
    <property type="molecule type" value="Genomic_DNA"/>
</dbReference>
<accession>A0ABP4HFS3</accession>
<dbReference type="Proteomes" id="UP001500037">
    <property type="component" value="Unassembled WGS sequence"/>
</dbReference>
<reference evidence="3" key="1">
    <citation type="journal article" date="2019" name="Int. J. Syst. Evol. Microbiol.">
        <title>The Global Catalogue of Microorganisms (GCM) 10K type strain sequencing project: providing services to taxonomists for standard genome sequencing and annotation.</title>
        <authorList>
            <consortium name="The Broad Institute Genomics Platform"/>
            <consortium name="The Broad Institute Genome Sequencing Center for Infectious Disease"/>
            <person name="Wu L."/>
            <person name="Ma J."/>
        </authorList>
    </citation>
    <scope>NUCLEOTIDE SEQUENCE [LARGE SCALE GENOMIC DNA]</scope>
    <source>
        <strain evidence="3">JCM 13004</strain>
    </source>
</reference>
<organism evidence="2 3">
    <name type="scientific">Kitasatospora nipponensis</name>
    <dbReference type="NCBI Taxonomy" id="258049"/>
    <lineage>
        <taxon>Bacteria</taxon>
        <taxon>Bacillati</taxon>
        <taxon>Actinomycetota</taxon>
        <taxon>Actinomycetes</taxon>
        <taxon>Kitasatosporales</taxon>
        <taxon>Streptomycetaceae</taxon>
        <taxon>Kitasatospora</taxon>
    </lineage>
</organism>
<gene>
    <name evidence="2" type="ORF">GCM10009665_58550</name>
</gene>
<evidence type="ECO:0000256" key="1">
    <source>
        <dbReference type="SAM" id="MobiDB-lite"/>
    </source>
</evidence>
<name>A0ABP4HFS3_9ACTN</name>
<keyword evidence="3" id="KW-1185">Reference proteome</keyword>
<proteinExistence type="predicted"/>
<feature type="compositionally biased region" description="Low complexity" evidence="1">
    <location>
        <begin position="49"/>
        <end position="66"/>
    </location>
</feature>
<evidence type="ECO:0000313" key="2">
    <source>
        <dbReference type="EMBL" id="GAA1260986.1"/>
    </source>
</evidence>
<sequence length="174" mass="18377">MIGGRPVKPPPPTGQVGRERGWSGTAGNSRATRGCRENTPPPAVRRPRALPALARRVGRRGAAGAGSELVVLPGSGPLEPADPGRVRGLTTVPPERRAQDPELAARLAGWLREPADALGGRPESGSVHNPVYGHARVTTVIQGRDLCAVSCSAPRRSRPPRRRCRRRPPSAACP</sequence>
<comment type="caution">
    <text evidence="2">The sequence shown here is derived from an EMBL/GenBank/DDBJ whole genome shotgun (WGS) entry which is preliminary data.</text>
</comment>
<feature type="region of interest" description="Disordered" evidence="1">
    <location>
        <begin position="1"/>
        <end position="101"/>
    </location>
</feature>